<reference evidence="9" key="1">
    <citation type="submission" date="2019-03" db="EMBL/GenBank/DDBJ databases">
        <title>Lake Tanganyika Metagenome-Assembled Genomes (MAGs).</title>
        <authorList>
            <person name="Tran P."/>
        </authorList>
    </citation>
    <scope>NUCLEOTIDE SEQUENCE</scope>
    <source>
        <strain evidence="9">M_DeepCast_400m_m2_100</strain>
    </source>
</reference>
<comment type="caution">
    <text evidence="9">The sequence shown here is derived from an EMBL/GenBank/DDBJ whole genome shotgun (WGS) entry which is preliminary data.</text>
</comment>
<feature type="transmembrane region" description="Helical" evidence="7">
    <location>
        <begin position="383"/>
        <end position="402"/>
    </location>
</feature>
<evidence type="ECO:0000256" key="4">
    <source>
        <dbReference type="ARBA" id="ARBA00022692"/>
    </source>
</evidence>
<dbReference type="Proteomes" id="UP000748308">
    <property type="component" value="Unassembled WGS sequence"/>
</dbReference>
<feature type="transmembrane region" description="Helical" evidence="7">
    <location>
        <begin position="293"/>
        <end position="315"/>
    </location>
</feature>
<evidence type="ECO:0000256" key="7">
    <source>
        <dbReference type="SAM" id="Phobius"/>
    </source>
</evidence>
<feature type="transmembrane region" description="Helical" evidence="7">
    <location>
        <begin position="454"/>
        <end position="478"/>
    </location>
</feature>
<feature type="transmembrane region" description="Helical" evidence="7">
    <location>
        <begin position="255"/>
        <end position="273"/>
    </location>
</feature>
<feature type="transmembrane region" description="Helical" evidence="7">
    <location>
        <begin position="423"/>
        <end position="442"/>
    </location>
</feature>
<feature type="transmembrane region" description="Helical" evidence="7">
    <location>
        <begin position="86"/>
        <end position="107"/>
    </location>
</feature>
<evidence type="ECO:0000256" key="1">
    <source>
        <dbReference type="ARBA" id="ARBA00004651"/>
    </source>
</evidence>
<keyword evidence="6 7" id="KW-0472">Membrane</keyword>
<accession>A0A937XA50</accession>
<dbReference type="AlphaFoldDB" id="A0A937XA50"/>
<organism evidence="9 10">
    <name type="scientific">Eiseniibacteriota bacterium</name>
    <dbReference type="NCBI Taxonomy" id="2212470"/>
    <lineage>
        <taxon>Bacteria</taxon>
        <taxon>Candidatus Eiseniibacteriota</taxon>
    </lineage>
</organism>
<gene>
    <name evidence="9" type="ORF">FJY75_05405</name>
</gene>
<feature type="domain" description="CstA N-terminal" evidence="8">
    <location>
        <begin position="6"/>
        <end position="355"/>
    </location>
</feature>
<feature type="transmembrane region" description="Helical" evidence="7">
    <location>
        <begin position="485"/>
        <end position="507"/>
    </location>
</feature>
<dbReference type="GO" id="GO:0005886">
    <property type="term" value="C:plasma membrane"/>
    <property type="evidence" value="ECO:0007669"/>
    <property type="project" value="UniProtKB-SubCell"/>
</dbReference>
<feature type="transmembrane region" description="Helical" evidence="7">
    <location>
        <begin position="327"/>
        <end position="351"/>
    </location>
</feature>
<protein>
    <submittedName>
        <fullName evidence="9">Carbon starvation protein A</fullName>
    </submittedName>
</protein>
<evidence type="ECO:0000256" key="5">
    <source>
        <dbReference type="ARBA" id="ARBA00022989"/>
    </source>
</evidence>
<keyword evidence="5 7" id="KW-1133">Transmembrane helix</keyword>
<feature type="transmembrane region" description="Helical" evidence="7">
    <location>
        <begin position="164"/>
        <end position="182"/>
    </location>
</feature>
<keyword evidence="3" id="KW-1003">Cell membrane</keyword>
<name>A0A937XA50_UNCEI</name>
<feature type="transmembrane region" description="Helical" evidence="7">
    <location>
        <begin position="527"/>
        <end position="548"/>
    </location>
</feature>
<comment type="subcellular location">
    <subcellularLocation>
        <location evidence="1">Cell membrane</location>
        <topology evidence="1">Multi-pass membrane protein</topology>
    </subcellularLocation>
</comment>
<proteinExistence type="inferred from homology"/>
<feature type="transmembrane region" description="Helical" evidence="7">
    <location>
        <begin position="128"/>
        <end position="152"/>
    </location>
</feature>
<dbReference type="PANTHER" id="PTHR30252">
    <property type="entry name" value="INNER MEMBRANE PEPTIDE TRANSPORTER"/>
    <property type="match status" value="1"/>
</dbReference>
<evidence type="ECO:0000256" key="2">
    <source>
        <dbReference type="ARBA" id="ARBA00007755"/>
    </source>
</evidence>
<evidence type="ECO:0000256" key="3">
    <source>
        <dbReference type="ARBA" id="ARBA00022475"/>
    </source>
</evidence>
<feature type="transmembrane region" description="Helical" evidence="7">
    <location>
        <begin position="61"/>
        <end position="80"/>
    </location>
</feature>
<feature type="transmembrane region" description="Helical" evidence="7">
    <location>
        <begin position="226"/>
        <end position="246"/>
    </location>
</feature>
<evidence type="ECO:0000313" key="9">
    <source>
        <dbReference type="EMBL" id="MBM3317269.1"/>
    </source>
</evidence>
<evidence type="ECO:0000313" key="10">
    <source>
        <dbReference type="Proteomes" id="UP000748308"/>
    </source>
</evidence>
<dbReference type="Pfam" id="PF02554">
    <property type="entry name" value="CstA"/>
    <property type="match status" value="2"/>
</dbReference>
<evidence type="ECO:0000256" key="6">
    <source>
        <dbReference type="ARBA" id="ARBA00023136"/>
    </source>
</evidence>
<dbReference type="InterPro" id="IPR003706">
    <property type="entry name" value="CstA_N"/>
</dbReference>
<feature type="domain" description="CstA N-terminal" evidence="8">
    <location>
        <begin position="360"/>
        <end position="502"/>
    </location>
</feature>
<dbReference type="InterPro" id="IPR051605">
    <property type="entry name" value="CstA"/>
</dbReference>
<keyword evidence="4 7" id="KW-0812">Transmembrane</keyword>
<comment type="similarity">
    <text evidence="2">Belongs to the peptide transporter carbon starvation (CstA) (TC 2.A.114) family.</text>
</comment>
<feature type="transmembrane region" description="Helical" evidence="7">
    <location>
        <begin position="194"/>
        <end position="214"/>
    </location>
</feature>
<dbReference type="EMBL" id="VGIY01000099">
    <property type="protein sequence ID" value="MBM3317269.1"/>
    <property type="molecule type" value="Genomic_DNA"/>
</dbReference>
<feature type="transmembrane region" description="Helical" evidence="7">
    <location>
        <begin position="6"/>
        <end position="25"/>
    </location>
</feature>
<dbReference type="PANTHER" id="PTHR30252:SF0">
    <property type="entry name" value="PEPTIDE TRANSPORTER CSTA"/>
    <property type="match status" value="1"/>
</dbReference>
<sequence length="561" mass="60359">MHLPLVILPAALLLLLAYFTYGRLLTRVFGLDRRRPTPAVRLNDGVDYVPANRFYLLGQHFSAIAAAGPIVGPILAGLYFGWLPAVLWILAGSIFVGGVHDFAALVASIRHQARSIAEVVRQHMSPRAYYLFLIFIWLCLVYVIIAFTDITAGTFVSGEEGEGVASASMLYLLLAVLMGLFIRATRMSENRATLLFLPLVFVAIWAGDLMPIRMPGIAGLSPTITWDWLLLAYCFVAALIPVSLLLQPRGSLGGYFLYVSLLVGVIGVLFGGLRVQHPAFLGWGALPRPLFPILFVTVACGACSGFHAVVSTGTTSKQLHRETDAKLVGYGGMLLEGFVALIALATVMMLAPGSAELKGSPNQIYASGVARFLEVFHIPRDKAIAFGLLAFATFVYDTLDVCTRLGRYVFQELTGLKGKWGRVLATAATLALPVVCVTLTVHDAAGNLVPVWRVFWTLFGASNQLLAALTLLAISVWLKRLGRPWLLSALPMAFMMGMTMWALGLILRPWAPALAGRPVAATPAEGATALVLIVLAVLLLIEALGILLRRGDARAPAASGP</sequence>
<dbReference type="GO" id="GO:0009267">
    <property type="term" value="P:cellular response to starvation"/>
    <property type="evidence" value="ECO:0007669"/>
    <property type="project" value="InterPro"/>
</dbReference>
<evidence type="ECO:0000259" key="8">
    <source>
        <dbReference type="Pfam" id="PF02554"/>
    </source>
</evidence>